<dbReference type="RefSeq" id="WP_379947716.1">
    <property type="nucleotide sequence ID" value="NZ_JBHMAF010000010.1"/>
</dbReference>
<evidence type="ECO:0000313" key="4">
    <source>
        <dbReference type="EMBL" id="MFB9757396.1"/>
    </source>
</evidence>
<accession>A0ABV5W9X7</accession>
<dbReference type="EMBL" id="JBHMAF010000010">
    <property type="protein sequence ID" value="MFB9757396.1"/>
    <property type="molecule type" value="Genomic_DNA"/>
</dbReference>
<dbReference type="Pfam" id="PF01053">
    <property type="entry name" value="Cys_Met_Meta_PP"/>
    <property type="match status" value="1"/>
</dbReference>
<dbReference type="SUPFAM" id="SSF53383">
    <property type="entry name" value="PLP-dependent transferases"/>
    <property type="match status" value="1"/>
</dbReference>
<proteinExistence type="inferred from homology"/>
<reference evidence="4 5" key="1">
    <citation type="submission" date="2024-09" db="EMBL/GenBank/DDBJ databases">
        <authorList>
            <person name="Sun Q."/>
            <person name="Mori K."/>
        </authorList>
    </citation>
    <scope>NUCLEOTIDE SEQUENCE [LARGE SCALE GENOMIC DNA]</scope>
    <source>
        <strain evidence="4 5">JCM 11201</strain>
    </source>
</reference>
<dbReference type="GO" id="GO:0016740">
    <property type="term" value="F:transferase activity"/>
    <property type="evidence" value="ECO:0007669"/>
    <property type="project" value="UniProtKB-KW"/>
</dbReference>
<comment type="cofactor">
    <cofactor evidence="1 3">
        <name>pyridoxal 5'-phosphate</name>
        <dbReference type="ChEBI" id="CHEBI:597326"/>
    </cofactor>
</comment>
<keyword evidence="2 3" id="KW-0663">Pyridoxal phosphate</keyword>
<keyword evidence="5" id="KW-1185">Reference proteome</keyword>
<comment type="caution">
    <text evidence="4">The sequence shown here is derived from an EMBL/GenBank/DDBJ whole genome shotgun (WGS) entry which is preliminary data.</text>
</comment>
<gene>
    <name evidence="4" type="ORF">ACFFMS_02395</name>
</gene>
<comment type="similarity">
    <text evidence="3">Belongs to the trans-sulfuration enzymes family.</text>
</comment>
<dbReference type="Proteomes" id="UP001589609">
    <property type="component" value="Unassembled WGS sequence"/>
</dbReference>
<dbReference type="Gene3D" id="3.90.1150.10">
    <property type="entry name" value="Aspartate Aminotransferase, domain 1"/>
    <property type="match status" value="1"/>
</dbReference>
<dbReference type="InterPro" id="IPR015422">
    <property type="entry name" value="PyrdxlP-dep_Trfase_small"/>
</dbReference>
<sequence length="66" mass="7420">MGEAWKQETIHPASIAHCQTVEEQQLLAGVKPDFIHLSIGIQKVEELIADLYQALSGGKEYAYHRE</sequence>
<dbReference type="InterPro" id="IPR000277">
    <property type="entry name" value="Cys/Met-Metab_PyrdxlP-dep_enz"/>
</dbReference>
<evidence type="ECO:0000256" key="1">
    <source>
        <dbReference type="ARBA" id="ARBA00001933"/>
    </source>
</evidence>
<evidence type="ECO:0000313" key="5">
    <source>
        <dbReference type="Proteomes" id="UP001589609"/>
    </source>
</evidence>
<protein>
    <submittedName>
        <fullName evidence="4">PLP-dependent transferase</fullName>
    </submittedName>
</protein>
<name>A0ABV5W9X7_9BACI</name>
<keyword evidence="4" id="KW-0808">Transferase</keyword>
<organism evidence="4 5">
    <name type="scientific">Ectobacillus funiculus</name>
    <dbReference type="NCBI Taxonomy" id="137993"/>
    <lineage>
        <taxon>Bacteria</taxon>
        <taxon>Bacillati</taxon>
        <taxon>Bacillota</taxon>
        <taxon>Bacilli</taxon>
        <taxon>Bacillales</taxon>
        <taxon>Bacillaceae</taxon>
        <taxon>Ectobacillus</taxon>
    </lineage>
</organism>
<evidence type="ECO:0000256" key="3">
    <source>
        <dbReference type="RuleBase" id="RU362118"/>
    </source>
</evidence>
<dbReference type="InterPro" id="IPR015424">
    <property type="entry name" value="PyrdxlP-dep_Trfase"/>
</dbReference>
<evidence type="ECO:0000256" key="2">
    <source>
        <dbReference type="ARBA" id="ARBA00022898"/>
    </source>
</evidence>